<dbReference type="InterPro" id="IPR029045">
    <property type="entry name" value="ClpP/crotonase-like_dom_sf"/>
</dbReference>
<dbReference type="NCBIfam" id="TIGR00706">
    <property type="entry name" value="SppA_dom"/>
    <property type="match status" value="1"/>
</dbReference>
<dbReference type="PANTHER" id="PTHR42987:SF4">
    <property type="entry name" value="PROTEASE SOHB-RELATED"/>
    <property type="match status" value="1"/>
</dbReference>
<gene>
    <name evidence="7" type="primary">sppA</name>
    <name evidence="7" type="ORF">HMPREF1039_0532</name>
</gene>
<evidence type="ECO:0000256" key="4">
    <source>
        <dbReference type="ARBA" id="ARBA00022825"/>
    </source>
</evidence>
<dbReference type="CDD" id="cd07023">
    <property type="entry name" value="S49_Sppa_N_C"/>
    <property type="match status" value="1"/>
</dbReference>
<keyword evidence="3 7" id="KW-0378">Hydrolase</keyword>
<dbReference type="InterPro" id="IPR047272">
    <property type="entry name" value="S49_SppA_C"/>
</dbReference>
<dbReference type="PANTHER" id="PTHR42987">
    <property type="entry name" value="PEPTIDASE S49"/>
    <property type="match status" value="1"/>
</dbReference>
<keyword evidence="4" id="KW-0720">Serine protease</keyword>
<evidence type="ECO:0000256" key="1">
    <source>
        <dbReference type="ARBA" id="ARBA00008683"/>
    </source>
</evidence>
<protein>
    <submittedName>
        <fullName evidence="7">Signal peptide peptidase SppA, 36K type</fullName>
        <ecNumber evidence="7">3.4.-.-</ecNumber>
    </submittedName>
</protein>
<dbReference type="InterPro" id="IPR002142">
    <property type="entry name" value="Peptidase_S49"/>
</dbReference>
<dbReference type="Pfam" id="PF01343">
    <property type="entry name" value="Peptidase_S49"/>
    <property type="match status" value="1"/>
</dbReference>
<evidence type="ECO:0000313" key="7">
    <source>
        <dbReference type="EMBL" id="EGL39295.1"/>
    </source>
</evidence>
<accession>A0ABN0CZR8</accession>
<reference evidence="7 8" key="1">
    <citation type="submission" date="2011-04" db="EMBL/GenBank/DDBJ databases">
        <authorList>
            <person name="Harkins D.M."/>
            <person name="Madupu R."/>
            <person name="Durkin A.S."/>
            <person name="Torralba M."/>
            <person name="Methe B."/>
            <person name="Sutton G.G."/>
            <person name="Nelson K.E."/>
        </authorList>
    </citation>
    <scope>NUCLEOTIDE SEQUENCE [LARGE SCALE GENOMIC DNA]</scope>
    <source>
        <strain evidence="7 8">UPII 199-6</strain>
    </source>
</reference>
<feature type="transmembrane region" description="Helical" evidence="5">
    <location>
        <begin position="12"/>
        <end position="29"/>
    </location>
</feature>
<keyword evidence="5" id="KW-1133">Transmembrane helix</keyword>
<name>A0ABN0CZR8_9FIRM</name>
<dbReference type="EC" id="3.4.-.-" evidence="7"/>
<keyword evidence="8" id="KW-1185">Reference proteome</keyword>
<dbReference type="Gene3D" id="3.90.226.10">
    <property type="entry name" value="2-enoyl-CoA Hydratase, Chain A, domain 1"/>
    <property type="match status" value="2"/>
</dbReference>
<keyword evidence="5" id="KW-0812">Transmembrane</keyword>
<feature type="domain" description="Peptidase S49" evidence="6">
    <location>
        <begin position="111"/>
        <end position="260"/>
    </location>
</feature>
<organism evidence="7 8">
    <name type="scientific">Megasphaera lornae</name>
    <dbReference type="NCBI Taxonomy" id="1000568"/>
    <lineage>
        <taxon>Bacteria</taxon>
        <taxon>Bacillati</taxon>
        <taxon>Bacillota</taxon>
        <taxon>Negativicutes</taxon>
        <taxon>Veillonellales</taxon>
        <taxon>Veillonellaceae</taxon>
        <taxon>Megasphaera</taxon>
    </lineage>
</organism>
<dbReference type="Proteomes" id="UP000004018">
    <property type="component" value="Unassembled WGS sequence"/>
</dbReference>
<dbReference type="GO" id="GO:0016787">
    <property type="term" value="F:hydrolase activity"/>
    <property type="evidence" value="ECO:0007669"/>
    <property type="project" value="UniProtKB-KW"/>
</dbReference>
<dbReference type="SUPFAM" id="SSF52096">
    <property type="entry name" value="ClpP/crotonase"/>
    <property type="match status" value="1"/>
</dbReference>
<comment type="similarity">
    <text evidence="1">Belongs to the peptidase S49 family.</text>
</comment>
<comment type="caution">
    <text evidence="7">The sequence shown here is derived from an EMBL/GenBank/DDBJ whole genome shotgun (WGS) entry which is preliminary data.</text>
</comment>
<dbReference type="RefSeq" id="WP_007391727.1">
    <property type="nucleotide sequence ID" value="NZ_AFIJ01000039.1"/>
</dbReference>
<keyword evidence="2" id="KW-0645">Protease</keyword>
<dbReference type="EMBL" id="AFIJ01000039">
    <property type="protein sequence ID" value="EGL39295.1"/>
    <property type="molecule type" value="Genomic_DNA"/>
</dbReference>
<sequence>MGEKKKRYITGVTLLVICVITIMAAWLHVRGPYDGSGKRGKKIALITVSGPITGGDGQGFWNTGGATAPSLMKQIRQATADAEVGAILLRIDSPGGSAAATQEIARELQRAKDNHIPVVVSMGDTAASGGYWLAVYGDTLFADPSTITGSIGVYMSYYDARGLSRKLGIREEKIKSGAHKDIFSPFRPMTAEEKQMTQDMVNEMYNQFVTVVAKERHMRPETVRALADGRVYTGSRAKALGLVDRLGNYYDALAYTKKLVHTDADDEDCLVTYEDGQPWQDWVKGNLNLSQAVKNVAEDSSLSLPTVLMKAVTAW</sequence>
<keyword evidence="5" id="KW-0472">Membrane</keyword>
<evidence type="ECO:0000256" key="3">
    <source>
        <dbReference type="ARBA" id="ARBA00022801"/>
    </source>
</evidence>
<evidence type="ECO:0000259" key="6">
    <source>
        <dbReference type="Pfam" id="PF01343"/>
    </source>
</evidence>
<evidence type="ECO:0000313" key="8">
    <source>
        <dbReference type="Proteomes" id="UP000004018"/>
    </source>
</evidence>
<evidence type="ECO:0000256" key="2">
    <source>
        <dbReference type="ARBA" id="ARBA00022670"/>
    </source>
</evidence>
<dbReference type="InterPro" id="IPR004635">
    <property type="entry name" value="Pept_S49_SppA"/>
</dbReference>
<proteinExistence type="inferred from homology"/>
<evidence type="ECO:0000256" key="5">
    <source>
        <dbReference type="SAM" id="Phobius"/>
    </source>
</evidence>